<evidence type="ECO:0000256" key="2">
    <source>
        <dbReference type="ARBA" id="ARBA00022801"/>
    </source>
</evidence>
<dbReference type="Pfam" id="PF14803">
    <property type="entry name" value="Zn_ribbon_Nudix"/>
    <property type="match status" value="1"/>
</dbReference>
<name>A0ABV7H8H4_9GAMM</name>
<keyword evidence="2 4" id="KW-0378">Hydrolase</keyword>
<evidence type="ECO:0000259" key="3">
    <source>
        <dbReference type="PROSITE" id="PS51462"/>
    </source>
</evidence>
<comment type="cofactor">
    <cofactor evidence="1">
        <name>Mg(2+)</name>
        <dbReference type="ChEBI" id="CHEBI:18420"/>
    </cofactor>
</comment>
<accession>A0ABV7H8H4</accession>
<comment type="caution">
    <text evidence="4">The sequence shown here is derived from an EMBL/GenBank/DDBJ whole genome shotgun (WGS) entry which is preliminary data.</text>
</comment>
<protein>
    <submittedName>
        <fullName evidence="4">NUDIX hydrolase</fullName>
        <ecNumber evidence="4">3.6.-.-</ecNumber>
    </submittedName>
</protein>
<dbReference type="InterPro" id="IPR020084">
    <property type="entry name" value="NUDIX_hydrolase_CS"/>
</dbReference>
<dbReference type="InterPro" id="IPR029401">
    <property type="entry name" value="Nudix_N"/>
</dbReference>
<sequence length="186" mass="21230">MKFCSACGAPVTLEIPDMDNRLRHVCTQCKTIHYQNPRIVAGTLPFHQDKILLCKRAIEPRLGFWTLPAGFMENEETTPNAAVRETLEEANARVKLGQLLSVIDVPHISQVHMFFTAELSDLEYSSGPESLEVELFSEEEIPWDDIAFPTVKRTLRHFLKARANQIAINEMELLVDHIDFANRIKK</sequence>
<dbReference type="Gene3D" id="3.90.79.10">
    <property type="entry name" value="Nucleoside Triphosphate Pyrophosphohydrolase"/>
    <property type="match status" value="1"/>
</dbReference>
<dbReference type="PANTHER" id="PTHR43222">
    <property type="entry name" value="NUDIX HYDROLASE 23"/>
    <property type="match status" value="1"/>
</dbReference>
<organism evidence="4 5">
    <name type="scientific">Litoribrevibacter euphylliae</name>
    <dbReference type="NCBI Taxonomy" id="1834034"/>
    <lineage>
        <taxon>Bacteria</taxon>
        <taxon>Pseudomonadati</taxon>
        <taxon>Pseudomonadota</taxon>
        <taxon>Gammaproteobacteria</taxon>
        <taxon>Oceanospirillales</taxon>
        <taxon>Oceanospirillaceae</taxon>
        <taxon>Litoribrevibacter</taxon>
    </lineage>
</organism>
<dbReference type="Proteomes" id="UP001595476">
    <property type="component" value="Unassembled WGS sequence"/>
</dbReference>
<dbReference type="RefSeq" id="WP_386716598.1">
    <property type="nucleotide sequence ID" value="NZ_JBHRSZ010000002.1"/>
</dbReference>
<dbReference type="EC" id="3.6.-.-" evidence="4"/>
<dbReference type="Gene3D" id="2.20.70.10">
    <property type="match status" value="1"/>
</dbReference>
<dbReference type="SUPFAM" id="SSF55811">
    <property type="entry name" value="Nudix"/>
    <property type="match status" value="1"/>
</dbReference>
<dbReference type="GO" id="GO:0016787">
    <property type="term" value="F:hydrolase activity"/>
    <property type="evidence" value="ECO:0007669"/>
    <property type="project" value="UniProtKB-KW"/>
</dbReference>
<feature type="domain" description="Nudix hydrolase" evidence="3">
    <location>
        <begin position="36"/>
        <end position="159"/>
    </location>
</feature>
<dbReference type="PANTHER" id="PTHR43222:SF2">
    <property type="entry name" value="NUDIX HYDROLASE 23, CHLOROPLASTIC"/>
    <property type="match status" value="1"/>
</dbReference>
<keyword evidence="5" id="KW-1185">Reference proteome</keyword>
<proteinExistence type="predicted"/>
<dbReference type="EMBL" id="JBHRSZ010000002">
    <property type="protein sequence ID" value="MFC3150213.1"/>
    <property type="molecule type" value="Genomic_DNA"/>
</dbReference>
<gene>
    <name evidence="4" type="ORF">ACFOEK_04175</name>
</gene>
<dbReference type="InterPro" id="IPR000086">
    <property type="entry name" value="NUDIX_hydrolase_dom"/>
</dbReference>
<dbReference type="Pfam" id="PF00293">
    <property type="entry name" value="NUDIX"/>
    <property type="match status" value="1"/>
</dbReference>
<evidence type="ECO:0000313" key="5">
    <source>
        <dbReference type="Proteomes" id="UP001595476"/>
    </source>
</evidence>
<dbReference type="InterPro" id="IPR015797">
    <property type="entry name" value="NUDIX_hydrolase-like_dom_sf"/>
</dbReference>
<dbReference type="CDD" id="cd04511">
    <property type="entry name" value="NUDIX_Hydrolase"/>
    <property type="match status" value="1"/>
</dbReference>
<reference evidence="5" key="1">
    <citation type="journal article" date="2019" name="Int. J. Syst. Evol. Microbiol.">
        <title>The Global Catalogue of Microorganisms (GCM) 10K type strain sequencing project: providing services to taxonomists for standard genome sequencing and annotation.</title>
        <authorList>
            <consortium name="The Broad Institute Genomics Platform"/>
            <consortium name="The Broad Institute Genome Sequencing Center for Infectious Disease"/>
            <person name="Wu L."/>
            <person name="Ma J."/>
        </authorList>
    </citation>
    <scope>NUCLEOTIDE SEQUENCE [LARGE SCALE GENOMIC DNA]</scope>
    <source>
        <strain evidence="5">KCTC 52438</strain>
    </source>
</reference>
<evidence type="ECO:0000313" key="4">
    <source>
        <dbReference type="EMBL" id="MFC3150213.1"/>
    </source>
</evidence>
<dbReference type="PROSITE" id="PS51462">
    <property type="entry name" value="NUDIX"/>
    <property type="match status" value="1"/>
</dbReference>
<evidence type="ECO:0000256" key="1">
    <source>
        <dbReference type="ARBA" id="ARBA00001946"/>
    </source>
</evidence>
<dbReference type="PROSITE" id="PS00893">
    <property type="entry name" value="NUDIX_BOX"/>
    <property type="match status" value="1"/>
</dbReference>